<dbReference type="Proteomes" id="UP000305131">
    <property type="component" value="Unassembled WGS sequence"/>
</dbReference>
<comment type="caution">
    <text evidence="1">The sequence shown here is derived from an EMBL/GenBank/DDBJ whole genome shotgun (WGS) entry which is preliminary data.</text>
</comment>
<accession>A0A6C1KSK5</accession>
<dbReference type="EMBL" id="VAUP01000022">
    <property type="protein sequence ID" value="TLX43256.1"/>
    <property type="molecule type" value="Genomic_DNA"/>
</dbReference>
<dbReference type="AlphaFoldDB" id="A0A6C1KSK5"/>
<sequence>MNALAKIDQSQSERQHDDVLIHVRFHPSAEIFTIDAKPDELSQRDWFNRLYMGVPQHYQTLANGRGFFRIPRMTFEALRSQGAA</sequence>
<dbReference type="OrthoDB" id="9812367at2"/>
<organism evidence="1 2">
    <name type="scientific">Xanthobacter autotrophicus</name>
    <dbReference type="NCBI Taxonomy" id="280"/>
    <lineage>
        <taxon>Bacteria</taxon>
        <taxon>Pseudomonadati</taxon>
        <taxon>Pseudomonadota</taxon>
        <taxon>Alphaproteobacteria</taxon>
        <taxon>Hyphomicrobiales</taxon>
        <taxon>Xanthobacteraceae</taxon>
        <taxon>Xanthobacter</taxon>
    </lineage>
</organism>
<proteinExistence type="predicted"/>
<evidence type="ECO:0000313" key="1">
    <source>
        <dbReference type="EMBL" id="TLX43256.1"/>
    </source>
</evidence>
<name>A0A6C1KSK5_XANAU</name>
<evidence type="ECO:0000313" key="2">
    <source>
        <dbReference type="Proteomes" id="UP000305131"/>
    </source>
</evidence>
<protein>
    <submittedName>
        <fullName evidence="1">Uncharacterized protein</fullName>
    </submittedName>
</protein>
<gene>
    <name evidence="1" type="ORF">FBQ73_11560</name>
</gene>
<dbReference type="GeneID" id="95774091"/>
<dbReference type="RefSeq" id="WP_138399610.1">
    <property type="nucleotide sequence ID" value="NZ_JBAFVI010000002.1"/>
</dbReference>
<reference evidence="1 2" key="1">
    <citation type="submission" date="2019-05" db="EMBL/GenBank/DDBJ databases">
        <authorList>
            <person name="Zhou X."/>
        </authorList>
    </citation>
    <scope>NUCLEOTIDE SEQUENCE [LARGE SCALE GENOMIC DNA]</scope>
    <source>
        <strain evidence="1 2">DSM 432</strain>
    </source>
</reference>